<keyword evidence="3" id="KW-1185">Reference proteome</keyword>
<proteinExistence type="predicted"/>
<comment type="caution">
    <text evidence="2">The sequence shown here is derived from an EMBL/GenBank/DDBJ whole genome shotgun (WGS) entry which is preliminary data.</text>
</comment>
<dbReference type="Gene3D" id="3.30.559.10">
    <property type="entry name" value="Chloramphenicol acetyltransferase-like domain"/>
    <property type="match status" value="1"/>
</dbReference>
<reference evidence="2 3" key="1">
    <citation type="submission" date="2019-06" db="EMBL/GenBank/DDBJ databases">
        <title>Sequencing the genomes of 1000 actinobacteria strains.</title>
        <authorList>
            <person name="Klenk H.-P."/>
        </authorList>
    </citation>
    <scope>NUCLEOTIDE SEQUENCE [LARGE SCALE GENOMIC DNA]</scope>
    <source>
        <strain evidence="2 3">DSM 46699</strain>
    </source>
</reference>
<feature type="domain" description="Condensation" evidence="1">
    <location>
        <begin position="147"/>
        <end position="329"/>
    </location>
</feature>
<dbReference type="AlphaFoldDB" id="A0A561U1U7"/>
<protein>
    <submittedName>
        <fullName evidence="2">Condensation domain-containing protein</fullName>
    </submittedName>
</protein>
<sequence>MQVTSADLWEVEPGEVTAWTAVQDTGATPEPVGLSVNQRNHLAGAAAGERTVWLAACFEVDGPIDADALLSAFRSLLGRHTALQCEFLPCGTGAVRHDPARLVFREKPLGGGSAAALLRSLLDRECTPFPYPAFALAAVSRPGRSTVVCGFDHAHVDAYSIALVARDLHALYAGQELPIATSFVARVAEWSGEPVEQDPAMVSWRGFLDAIDYRLPVFPLDVGLPAGETAAQATDRRCLADARTAAELSETAERAGTSTYGALLSTLASALGSGTLPVLAPVQTRQPEDAAAVGWFTTTVPVWADPELARMGGHLGDARERAGLPLDQVLAALPRPLESARRDVFMVSYVDYRRLPGNGSAQHVSGTSPADDVQLWLSRTEHGIHLRTRFPDVGQAHRVVGAVLEDWSAEIRKAVRQ</sequence>
<dbReference type="Proteomes" id="UP000316184">
    <property type="component" value="Unassembled WGS sequence"/>
</dbReference>
<dbReference type="InterPro" id="IPR001242">
    <property type="entry name" value="Condensation_dom"/>
</dbReference>
<accession>A0A561U1U7</accession>
<gene>
    <name evidence="2" type="ORF">FHU35_15192</name>
</gene>
<organism evidence="2 3">
    <name type="scientific">Saccharopolyspora dendranthemae</name>
    <dbReference type="NCBI Taxonomy" id="1181886"/>
    <lineage>
        <taxon>Bacteria</taxon>
        <taxon>Bacillati</taxon>
        <taxon>Actinomycetota</taxon>
        <taxon>Actinomycetes</taxon>
        <taxon>Pseudonocardiales</taxon>
        <taxon>Pseudonocardiaceae</taxon>
        <taxon>Saccharopolyspora</taxon>
    </lineage>
</organism>
<dbReference type="EMBL" id="VIWX01000005">
    <property type="protein sequence ID" value="TWF93349.1"/>
    <property type="molecule type" value="Genomic_DNA"/>
</dbReference>
<dbReference type="GO" id="GO:0008610">
    <property type="term" value="P:lipid biosynthetic process"/>
    <property type="evidence" value="ECO:0007669"/>
    <property type="project" value="UniProtKB-ARBA"/>
</dbReference>
<dbReference type="GO" id="GO:0003824">
    <property type="term" value="F:catalytic activity"/>
    <property type="evidence" value="ECO:0007669"/>
    <property type="project" value="InterPro"/>
</dbReference>
<dbReference type="InterPro" id="IPR023213">
    <property type="entry name" value="CAT-like_dom_sf"/>
</dbReference>
<evidence type="ECO:0000259" key="1">
    <source>
        <dbReference type="Pfam" id="PF00668"/>
    </source>
</evidence>
<dbReference type="SUPFAM" id="SSF52777">
    <property type="entry name" value="CoA-dependent acyltransferases"/>
    <property type="match status" value="2"/>
</dbReference>
<dbReference type="Pfam" id="PF00668">
    <property type="entry name" value="Condensation"/>
    <property type="match status" value="1"/>
</dbReference>
<dbReference type="RefSeq" id="WP_186459568.1">
    <property type="nucleotide sequence ID" value="NZ_VIWX01000005.1"/>
</dbReference>
<evidence type="ECO:0000313" key="2">
    <source>
        <dbReference type="EMBL" id="TWF93349.1"/>
    </source>
</evidence>
<name>A0A561U1U7_9PSEU</name>
<dbReference type="Gene3D" id="3.30.559.30">
    <property type="entry name" value="Nonribosomal peptide synthetase, condensation domain"/>
    <property type="match status" value="1"/>
</dbReference>
<evidence type="ECO:0000313" key="3">
    <source>
        <dbReference type="Proteomes" id="UP000316184"/>
    </source>
</evidence>